<keyword evidence="3 4" id="KW-0732">Signal</keyword>
<dbReference type="InterPro" id="IPR000914">
    <property type="entry name" value="SBP_5_dom"/>
</dbReference>
<evidence type="ECO:0000256" key="4">
    <source>
        <dbReference type="SAM" id="SignalP"/>
    </source>
</evidence>
<comment type="similarity">
    <text evidence="2">Belongs to the bacterial solute-binding protein 5 family.</text>
</comment>
<evidence type="ECO:0000256" key="2">
    <source>
        <dbReference type="ARBA" id="ARBA00005695"/>
    </source>
</evidence>
<name>A0A1I6QZP7_9RHOB</name>
<dbReference type="Proteomes" id="UP000199239">
    <property type="component" value="Unassembled WGS sequence"/>
</dbReference>
<dbReference type="SUPFAM" id="SSF53850">
    <property type="entry name" value="Periplasmic binding protein-like II"/>
    <property type="match status" value="1"/>
</dbReference>
<proteinExistence type="inferred from homology"/>
<keyword evidence="7" id="KW-1185">Reference proteome</keyword>
<dbReference type="GO" id="GO:0030288">
    <property type="term" value="C:outer membrane-bounded periplasmic space"/>
    <property type="evidence" value="ECO:0007669"/>
    <property type="project" value="UniProtKB-ARBA"/>
</dbReference>
<dbReference type="InterPro" id="IPR030678">
    <property type="entry name" value="Peptide/Ni-bd"/>
</dbReference>
<dbReference type="PIRSF" id="PIRSF002741">
    <property type="entry name" value="MppA"/>
    <property type="match status" value="1"/>
</dbReference>
<feature type="domain" description="Solute-binding protein family 5" evidence="5">
    <location>
        <begin position="68"/>
        <end position="416"/>
    </location>
</feature>
<sequence>MLNLKTAVITALLGATALTASPAFAKDLRIALQSDADVLDPDQSRTFVGRIVYASLCDKLVDITPDLEIIPQLATSWVTSDDGTSVTMQLREGVLFHDGTAFNAEAVAANIERSQTMDESRRKSELKSITSTEVTGEYEIKLNLAGPDATLLAQLADRAGMMVSPTAANAAGVDFGLNPVCSGAFSFTERVAQDKIVLTKFADYWNADEIHFDSVTFLPIPDTTVRLANLQSGDIDMLERLAATDLTQANGDDSIVVESAVSLGYQGITFNINNGEKGDNPWGNDKRLRQALSYAIDREALNQVVFEGAFAPGNQSFPSSSPWYNASLPLEGADVAKAKALLTEAGFADGIDLEVQVPNSTEPLAVMQVVQAMAAQAGINIQLTSKEFATLLADQSAGDFTASQIGWSGRVDPDGNNHSFMVEGGGLNDAKYSNPKMDELMNAARVAPTTAERKAFYDEAMVIMLDDLPRLFLYHVNWIWAYSDNMKGFTAYPDGMIRLEGVTWTE</sequence>
<dbReference type="Pfam" id="PF00496">
    <property type="entry name" value="SBP_bac_5"/>
    <property type="match status" value="1"/>
</dbReference>
<dbReference type="OrthoDB" id="9803988at2"/>
<dbReference type="RefSeq" id="WP_093915294.1">
    <property type="nucleotide sequence ID" value="NZ_FPAJ01000001.1"/>
</dbReference>
<dbReference type="GO" id="GO:0043190">
    <property type="term" value="C:ATP-binding cassette (ABC) transporter complex"/>
    <property type="evidence" value="ECO:0007669"/>
    <property type="project" value="InterPro"/>
</dbReference>
<dbReference type="GO" id="GO:1904680">
    <property type="term" value="F:peptide transmembrane transporter activity"/>
    <property type="evidence" value="ECO:0007669"/>
    <property type="project" value="TreeGrafter"/>
</dbReference>
<dbReference type="Gene3D" id="3.90.76.10">
    <property type="entry name" value="Dipeptide-binding Protein, Domain 1"/>
    <property type="match status" value="1"/>
</dbReference>
<evidence type="ECO:0000313" key="6">
    <source>
        <dbReference type="EMBL" id="SFS57947.1"/>
    </source>
</evidence>
<dbReference type="PANTHER" id="PTHR30290:SF38">
    <property type="entry name" value="D,D-DIPEPTIDE-BINDING PERIPLASMIC PROTEIN DDPA-RELATED"/>
    <property type="match status" value="1"/>
</dbReference>
<dbReference type="Gene3D" id="3.10.105.10">
    <property type="entry name" value="Dipeptide-binding Protein, Domain 3"/>
    <property type="match status" value="1"/>
</dbReference>
<feature type="chain" id="PRO_5011470879" evidence="4">
    <location>
        <begin position="26"/>
        <end position="506"/>
    </location>
</feature>
<comment type="subcellular location">
    <subcellularLocation>
        <location evidence="1">Periplasm</location>
    </subcellularLocation>
</comment>
<evidence type="ECO:0000259" key="5">
    <source>
        <dbReference type="Pfam" id="PF00496"/>
    </source>
</evidence>
<reference evidence="7" key="1">
    <citation type="submission" date="2016-10" db="EMBL/GenBank/DDBJ databases">
        <authorList>
            <person name="Varghese N."/>
            <person name="Submissions S."/>
        </authorList>
    </citation>
    <scope>NUCLEOTIDE SEQUENCE [LARGE SCALE GENOMIC DNA]</scope>
    <source>
        <strain evidence="7">DSM 23422</strain>
    </source>
</reference>
<accession>A0A1I6QZP7</accession>
<dbReference type="Gene3D" id="3.40.190.10">
    <property type="entry name" value="Periplasmic binding protein-like II"/>
    <property type="match status" value="1"/>
</dbReference>
<dbReference type="CDD" id="cd08511">
    <property type="entry name" value="PBP2_NikA_DppA_OppA_like_5"/>
    <property type="match status" value="1"/>
</dbReference>
<feature type="signal peptide" evidence="4">
    <location>
        <begin position="1"/>
        <end position="25"/>
    </location>
</feature>
<dbReference type="EMBL" id="FPAJ01000001">
    <property type="protein sequence ID" value="SFS57947.1"/>
    <property type="molecule type" value="Genomic_DNA"/>
</dbReference>
<dbReference type="GO" id="GO:0015833">
    <property type="term" value="P:peptide transport"/>
    <property type="evidence" value="ECO:0007669"/>
    <property type="project" value="TreeGrafter"/>
</dbReference>
<gene>
    <name evidence="6" type="ORF">SAMN04488040_1140</name>
</gene>
<dbReference type="InterPro" id="IPR039424">
    <property type="entry name" value="SBP_5"/>
</dbReference>
<dbReference type="PANTHER" id="PTHR30290">
    <property type="entry name" value="PERIPLASMIC BINDING COMPONENT OF ABC TRANSPORTER"/>
    <property type="match status" value="1"/>
</dbReference>
<evidence type="ECO:0000256" key="1">
    <source>
        <dbReference type="ARBA" id="ARBA00004418"/>
    </source>
</evidence>
<dbReference type="STRING" id="394264.SAMN04488040_1140"/>
<protein>
    <submittedName>
        <fullName evidence="6">Peptide/nickel transport system substrate-binding protein</fullName>
    </submittedName>
</protein>
<evidence type="ECO:0000313" key="7">
    <source>
        <dbReference type="Proteomes" id="UP000199239"/>
    </source>
</evidence>
<evidence type="ECO:0000256" key="3">
    <source>
        <dbReference type="ARBA" id="ARBA00022729"/>
    </source>
</evidence>
<organism evidence="6 7">
    <name type="scientific">Sulfitobacter marinus</name>
    <dbReference type="NCBI Taxonomy" id="394264"/>
    <lineage>
        <taxon>Bacteria</taxon>
        <taxon>Pseudomonadati</taxon>
        <taxon>Pseudomonadota</taxon>
        <taxon>Alphaproteobacteria</taxon>
        <taxon>Rhodobacterales</taxon>
        <taxon>Roseobacteraceae</taxon>
        <taxon>Sulfitobacter</taxon>
    </lineage>
</organism>
<dbReference type="AlphaFoldDB" id="A0A1I6QZP7"/>